<keyword evidence="3" id="KW-1185">Reference proteome</keyword>
<sequence length="177" mass="19450">MLIGVVWELKKGIRKRDLITGTFPALLPTRVQIGEEEESGEGGREAPPEGPHEGQGRGAGRSPPRLLAAVRCARAALLLSFLKSAPPRSVSVAAALEEQRRTRELGRAVEVADANLRAVQAGVVRRRQEFRLCLVVVVLQALLPLRYDWDTWRRAPIGARSNRGEMGVLLVLGLFNF</sequence>
<feature type="region of interest" description="Disordered" evidence="1">
    <location>
        <begin position="30"/>
        <end position="62"/>
    </location>
</feature>
<name>A0A7I8J5J2_SPIIN</name>
<reference evidence="2 3" key="1">
    <citation type="submission" date="2019-12" db="EMBL/GenBank/DDBJ databases">
        <authorList>
            <person name="Scholz U."/>
            <person name="Mascher M."/>
            <person name="Fiebig A."/>
        </authorList>
    </citation>
    <scope>NUCLEOTIDE SEQUENCE</scope>
</reference>
<organism evidence="2">
    <name type="scientific">Spirodela intermedia</name>
    <name type="common">Intermediate duckweed</name>
    <dbReference type="NCBI Taxonomy" id="51605"/>
    <lineage>
        <taxon>Eukaryota</taxon>
        <taxon>Viridiplantae</taxon>
        <taxon>Streptophyta</taxon>
        <taxon>Embryophyta</taxon>
        <taxon>Tracheophyta</taxon>
        <taxon>Spermatophyta</taxon>
        <taxon>Magnoliopsida</taxon>
        <taxon>Liliopsida</taxon>
        <taxon>Araceae</taxon>
        <taxon>Lemnoideae</taxon>
        <taxon>Spirodela</taxon>
    </lineage>
</organism>
<dbReference type="EMBL" id="LR743596">
    <property type="protein sequence ID" value="CAA2625685.1"/>
    <property type="molecule type" value="Genomic_DNA"/>
</dbReference>
<evidence type="ECO:0000313" key="2">
    <source>
        <dbReference type="EMBL" id="CAA2625685.1"/>
    </source>
</evidence>
<evidence type="ECO:0000313" key="3">
    <source>
        <dbReference type="Proteomes" id="UP001189122"/>
    </source>
</evidence>
<dbReference type="EMBL" id="CACRZD030000009">
    <property type="protein sequence ID" value="CAA6665035.1"/>
    <property type="molecule type" value="Genomic_DNA"/>
</dbReference>
<feature type="compositionally biased region" description="Basic and acidic residues" evidence="1">
    <location>
        <begin position="41"/>
        <end position="55"/>
    </location>
</feature>
<accession>A0A7I8J5J2</accession>
<protein>
    <submittedName>
        <fullName evidence="2">Uncharacterized protein</fullName>
    </submittedName>
</protein>
<dbReference type="Proteomes" id="UP001189122">
    <property type="component" value="Unassembled WGS sequence"/>
</dbReference>
<evidence type="ECO:0000256" key="1">
    <source>
        <dbReference type="SAM" id="MobiDB-lite"/>
    </source>
</evidence>
<gene>
    <name evidence="2" type="ORF">SI7747_09011424</name>
</gene>
<dbReference type="AlphaFoldDB" id="A0A7I8J5J2"/>
<proteinExistence type="predicted"/>